<evidence type="ECO:0000256" key="1">
    <source>
        <dbReference type="SAM" id="MobiDB-lite"/>
    </source>
</evidence>
<name>A0ABD2NXM6_9CUCU</name>
<reference evidence="2 3" key="1">
    <citation type="journal article" date="2021" name="BMC Biol.">
        <title>Horizontally acquired antibacterial genes associated with adaptive radiation of ladybird beetles.</title>
        <authorList>
            <person name="Li H.S."/>
            <person name="Tang X.F."/>
            <person name="Huang Y.H."/>
            <person name="Xu Z.Y."/>
            <person name="Chen M.L."/>
            <person name="Du X.Y."/>
            <person name="Qiu B.Y."/>
            <person name="Chen P.T."/>
            <person name="Zhang W."/>
            <person name="Slipinski A."/>
            <person name="Escalona H.E."/>
            <person name="Waterhouse R.M."/>
            <person name="Zwick A."/>
            <person name="Pang H."/>
        </authorList>
    </citation>
    <scope>NUCLEOTIDE SEQUENCE [LARGE SCALE GENOMIC DNA]</scope>
    <source>
        <strain evidence="2">SYSU2018</strain>
    </source>
</reference>
<feature type="region of interest" description="Disordered" evidence="1">
    <location>
        <begin position="42"/>
        <end position="88"/>
    </location>
</feature>
<sequence>MLLATGAYFIITPMALRIFGLRTQPTSADEGVLQPQQLDSIERQQQQKSGGADLGSIENPTNNSSTSTNWREPSKKRNRNTRLRLGTAKTDENQKQVGFAGVEKKAWCFVSRIKPHVTEETITNFENLTKDLKELFFKGKVNDLRSFLVKVPFEKKDHLYNTQVWSENV</sequence>
<dbReference type="Proteomes" id="UP001516400">
    <property type="component" value="Unassembled WGS sequence"/>
</dbReference>
<dbReference type="AlphaFoldDB" id="A0ABD2NXM6"/>
<keyword evidence="3" id="KW-1185">Reference proteome</keyword>
<gene>
    <name evidence="2" type="ORF">HHI36_006248</name>
</gene>
<evidence type="ECO:0000313" key="3">
    <source>
        <dbReference type="Proteomes" id="UP001516400"/>
    </source>
</evidence>
<dbReference type="EMBL" id="JABFTP020000144">
    <property type="protein sequence ID" value="KAL3283091.1"/>
    <property type="molecule type" value="Genomic_DNA"/>
</dbReference>
<accession>A0ABD2NXM6</accession>
<proteinExistence type="predicted"/>
<protein>
    <submittedName>
        <fullName evidence="2">Uncharacterized protein</fullName>
    </submittedName>
</protein>
<organism evidence="2 3">
    <name type="scientific">Cryptolaemus montrouzieri</name>
    <dbReference type="NCBI Taxonomy" id="559131"/>
    <lineage>
        <taxon>Eukaryota</taxon>
        <taxon>Metazoa</taxon>
        <taxon>Ecdysozoa</taxon>
        <taxon>Arthropoda</taxon>
        <taxon>Hexapoda</taxon>
        <taxon>Insecta</taxon>
        <taxon>Pterygota</taxon>
        <taxon>Neoptera</taxon>
        <taxon>Endopterygota</taxon>
        <taxon>Coleoptera</taxon>
        <taxon>Polyphaga</taxon>
        <taxon>Cucujiformia</taxon>
        <taxon>Coccinelloidea</taxon>
        <taxon>Coccinellidae</taxon>
        <taxon>Scymninae</taxon>
        <taxon>Scymnini</taxon>
        <taxon>Cryptolaemus</taxon>
    </lineage>
</organism>
<comment type="caution">
    <text evidence="2">The sequence shown here is derived from an EMBL/GenBank/DDBJ whole genome shotgun (WGS) entry which is preliminary data.</text>
</comment>
<evidence type="ECO:0000313" key="2">
    <source>
        <dbReference type="EMBL" id="KAL3283091.1"/>
    </source>
</evidence>